<sequence>MFNSISRLLLVVFMILLRFTRGAFIQNYQCSGIDMYNYNFETFVVDVALDEEEKKLKFFMNTKVIDFDNPNDRGVIVTDVNSTTNRYTTFHVEIQFMGNVFINENKRFCDMIAVKNTTEFLKSPRFTDEGDDDDGNSETGDASTAQAATATADANAASDLETVSDDKDHRHPNIGNGTSVNAKRDFLGNSSYVSMAHSNSSIETIFSNKTGELVQCPLYINDSIILYYEADISEHFHRLGSYAARFSIVSNDLNSDVIGCNKAYITPVQSDYISASLFIGVLLLLLITALINFLTVIYSSYQESSNPFLFTASTICNRNLLKQLDATVQRIIIYLQFALFMAGLDLDYPGFYQPLIGQIRWCALLGISLLGRSSDYTHKSSDNIYVTLNGGGLKSLALYSTDRSIHDGWPNFMLCLLAWTVFSITAQQVFLITKSIIDFVIKKFNRNKKSLLNDEKSPGSNFNFTFTKNLYYILGSILSSFLSVFGFPFLILTSYLFDTASYFNNNHILDGDMNDLSRAAFDCSVDYDDLFKPPTSSFGTSIPSSGEIVGSGNLTVYPNGTITKLTHTTIDSKAYLGVPIPSIIISSICFTLYISLVLYFTFKYLITIKDYKIKGSKKVSRLYTSMKVILVWGFSYHHYHPNKVHYVIYDYISLIIKSLVIGLLQSKGIVQVSILILVEFFDLVFLFAVQPYYLELTWTTTRWILPTARLFVTALCIPFIKELGLAESTKTYVAYVQLLIHLVIALVFIIQLACCSISTVISIIKVRREKKQYATYSTDDHANSIDDFNKEFEYQPMKNQIGPLMKPDAMEFKNGGVNLNDNDIKLENDNDYYYRGQKGAALLDKKNDFMKRDLSGKTLKNLESPSKSPVALYDSSPKEVSSDVESDNLSFHHQQQRSNIRKRENDYTVREADKIYRKYFVDASIDPEIKALWDSRNKWSDTLVDVDQDDERQNNSHNTSKPYKQQAPVSPISETLSSTTLFTKLKNMFNSLSNTTVSGKPVETKGFQVSRPRPLIVKPLSQLQVPKNEEDSFEDSDYSFVNLPDDYTALKQLPCVSESSESSETAGNSPKRHNP</sequence>
<name>A0A1E4RP52_9ASCO</name>
<feature type="transmembrane region" description="Helical" evidence="2">
    <location>
        <begin position="580"/>
        <end position="602"/>
    </location>
</feature>
<gene>
    <name evidence="5" type="ORF">HYPBUDRAFT_136050</name>
</gene>
<evidence type="ECO:0000256" key="1">
    <source>
        <dbReference type="SAM" id="MobiDB-lite"/>
    </source>
</evidence>
<dbReference type="PANTHER" id="PTHR31145:SF6">
    <property type="entry name" value="INTEGRAL MEMBRANE PROTEIN (AFU_ORTHOLOGUE AFUA_7G01610)"/>
    <property type="match status" value="1"/>
</dbReference>
<dbReference type="EMBL" id="KV454539">
    <property type="protein sequence ID" value="ODV69052.1"/>
    <property type="molecule type" value="Genomic_DNA"/>
</dbReference>
<dbReference type="InterPro" id="IPR040241">
    <property type="entry name" value="TRP_Flc/Pkd2-like"/>
</dbReference>
<feature type="compositionally biased region" description="Polar residues" evidence="1">
    <location>
        <begin position="1057"/>
        <end position="1068"/>
    </location>
</feature>
<dbReference type="InterPro" id="IPR010308">
    <property type="entry name" value="TRP_C"/>
</dbReference>
<keyword evidence="2" id="KW-1133">Transmembrane helix</keyword>
<dbReference type="GO" id="GO:0016020">
    <property type="term" value="C:membrane"/>
    <property type="evidence" value="ECO:0007669"/>
    <property type="project" value="TreeGrafter"/>
</dbReference>
<feature type="compositionally biased region" description="Polar residues" evidence="1">
    <location>
        <begin position="887"/>
        <end position="898"/>
    </location>
</feature>
<reference evidence="6" key="1">
    <citation type="submission" date="2016-05" db="EMBL/GenBank/DDBJ databases">
        <title>Comparative genomics of biotechnologically important yeasts.</title>
        <authorList>
            <consortium name="DOE Joint Genome Institute"/>
            <person name="Riley R."/>
            <person name="Haridas S."/>
            <person name="Wolfe K.H."/>
            <person name="Lopes M.R."/>
            <person name="Hittinger C.T."/>
            <person name="Goker M."/>
            <person name="Salamov A."/>
            <person name="Wisecaver J."/>
            <person name="Long T.M."/>
            <person name="Aerts A.L."/>
            <person name="Barry K."/>
            <person name="Choi C."/>
            <person name="Clum A."/>
            <person name="Coughlan A.Y."/>
            <person name="Deshpande S."/>
            <person name="Douglass A.P."/>
            <person name="Hanson S.J."/>
            <person name="Klenk H.-P."/>
            <person name="Labutti K."/>
            <person name="Lapidus A."/>
            <person name="Lindquist E."/>
            <person name="Lipzen A."/>
            <person name="Meier-Kolthoff J.P."/>
            <person name="Ohm R.A."/>
            <person name="Otillar R.P."/>
            <person name="Pangilinan J."/>
            <person name="Peng Y."/>
            <person name="Rokas A."/>
            <person name="Rosa C.A."/>
            <person name="Scheuner C."/>
            <person name="Sibirny A.A."/>
            <person name="Slot J.C."/>
            <person name="Stielow J.B."/>
            <person name="Sun H."/>
            <person name="Kurtzman C.P."/>
            <person name="Blackwell M."/>
            <person name="Grigoriev I.V."/>
            <person name="Jeffries T.W."/>
        </authorList>
    </citation>
    <scope>NUCLEOTIDE SEQUENCE [LARGE SCALE GENOMIC DNA]</scope>
    <source>
        <strain evidence="6">NRRL Y-1933</strain>
    </source>
</reference>
<dbReference type="GO" id="GO:0055085">
    <property type="term" value="P:transmembrane transport"/>
    <property type="evidence" value="ECO:0007669"/>
    <property type="project" value="TreeGrafter"/>
</dbReference>
<feature type="transmembrane region" description="Helical" evidence="2">
    <location>
        <begin position="622"/>
        <end position="640"/>
    </location>
</feature>
<dbReference type="RefSeq" id="XP_020078119.1">
    <property type="nucleotide sequence ID" value="XM_020219595.1"/>
</dbReference>
<keyword evidence="3" id="KW-0732">Signal</keyword>
<feature type="transmembrane region" description="Helical" evidence="2">
    <location>
        <begin position="700"/>
        <end position="720"/>
    </location>
</feature>
<feature type="signal peptide" evidence="3">
    <location>
        <begin position="1"/>
        <end position="22"/>
    </location>
</feature>
<feature type="transmembrane region" description="Helical" evidence="2">
    <location>
        <begin position="646"/>
        <end position="665"/>
    </location>
</feature>
<evidence type="ECO:0000256" key="2">
    <source>
        <dbReference type="SAM" id="Phobius"/>
    </source>
</evidence>
<evidence type="ECO:0000313" key="6">
    <source>
        <dbReference type="Proteomes" id="UP000095085"/>
    </source>
</evidence>
<protein>
    <submittedName>
        <fullName evidence="5">TRP-domain-containing protein</fullName>
    </submittedName>
</protein>
<evidence type="ECO:0000259" key="4">
    <source>
        <dbReference type="Pfam" id="PF06011"/>
    </source>
</evidence>
<feature type="chain" id="PRO_5009162408" evidence="3">
    <location>
        <begin position="23"/>
        <end position="1075"/>
    </location>
</feature>
<dbReference type="STRING" id="984485.A0A1E4RP52"/>
<dbReference type="GeneID" id="30994145"/>
<feature type="transmembrane region" description="Helical" evidence="2">
    <location>
        <begin position="672"/>
        <end position="694"/>
    </location>
</feature>
<proteinExistence type="predicted"/>
<feature type="transmembrane region" description="Helical" evidence="2">
    <location>
        <begin position="470"/>
        <end position="497"/>
    </location>
</feature>
<organism evidence="5 6">
    <name type="scientific">Hyphopichia burtonii NRRL Y-1933</name>
    <dbReference type="NCBI Taxonomy" id="984485"/>
    <lineage>
        <taxon>Eukaryota</taxon>
        <taxon>Fungi</taxon>
        <taxon>Dikarya</taxon>
        <taxon>Ascomycota</taxon>
        <taxon>Saccharomycotina</taxon>
        <taxon>Pichiomycetes</taxon>
        <taxon>Debaryomycetaceae</taxon>
        <taxon>Hyphopichia</taxon>
    </lineage>
</organism>
<accession>A0A1E4RP52</accession>
<feature type="domain" description="TRP C-terminal" evidence="4">
    <location>
        <begin position="379"/>
        <end position="770"/>
    </location>
</feature>
<dbReference type="Proteomes" id="UP000095085">
    <property type="component" value="Unassembled WGS sequence"/>
</dbReference>
<feature type="transmembrane region" description="Helical" evidence="2">
    <location>
        <begin position="272"/>
        <end position="298"/>
    </location>
</feature>
<dbReference type="OrthoDB" id="5312224at2759"/>
<dbReference type="PANTHER" id="PTHR31145">
    <property type="entry name" value="INTEGRAL MEMBRANE PROTEIN (AFU_ORTHOLOGUE AFUA_7G01610)"/>
    <property type="match status" value="1"/>
</dbReference>
<dbReference type="AlphaFoldDB" id="A0A1E4RP52"/>
<feature type="compositionally biased region" description="Low complexity" evidence="1">
    <location>
        <begin position="141"/>
        <end position="159"/>
    </location>
</feature>
<feature type="region of interest" description="Disordered" evidence="1">
    <location>
        <begin position="946"/>
        <end position="972"/>
    </location>
</feature>
<keyword evidence="2" id="KW-0812">Transmembrane</keyword>
<evidence type="ECO:0000313" key="5">
    <source>
        <dbReference type="EMBL" id="ODV69052.1"/>
    </source>
</evidence>
<feature type="region of interest" description="Disordered" evidence="1">
    <location>
        <begin position="1053"/>
        <end position="1075"/>
    </location>
</feature>
<dbReference type="Pfam" id="PF06011">
    <property type="entry name" value="TRP"/>
    <property type="match status" value="1"/>
</dbReference>
<feature type="region of interest" description="Disordered" evidence="1">
    <location>
        <begin position="860"/>
        <end position="905"/>
    </location>
</feature>
<keyword evidence="2" id="KW-0472">Membrane</keyword>
<keyword evidence="6" id="KW-1185">Reference proteome</keyword>
<evidence type="ECO:0000256" key="3">
    <source>
        <dbReference type="SAM" id="SignalP"/>
    </source>
</evidence>
<feature type="transmembrane region" description="Helical" evidence="2">
    <location>
        <begin position="732"/>
        <end position="753"/>
    </location>
</feature>
<feature type="region of interest" description="Disordered" evidence="1">
    <location>
        <begin position="123"/>
        <end position="179"/>
    </location>
</feature>